<proteinExistence type="predicted"/>
<evidence type="ECO:0000313" key="3">
    <source>
        <dbReference type="Proteomes" id="UP001054945"/>
    </source>
</evidence>
<name>A0AAV4MU57_CAEEX</name>
<protein>
    <submittedName>
        <fullName evidence="2">Uncharacterized protein</fullName>
    </submittedName>
</protein>
<feature type="chain" id="PRO_5043618612" evidence="1">
    <location>
        <begin position="27"/>
        <end position="95"/>
    </location>
</feature>
<reference evidence="2 3" key="1">
    <citation type="submission" date="2021-06" db="EMBL/GenBank/DDBJ databases">
        <title>Caerostris extrusa draft genome.</title>
        <authorList>
            <person name="Kono N."/>
            <person name="Arakawa K."/>
        </authorList>
    </citation>
    <scope>NUCLEOTIDE SEQUENCE [LARGE SCALE GENOMIC DNA]</scope>
</reference>
<evidence type="ECO:0000313" key="2">
    <source>
        <dbReference type="EMBL" id="GIX74429.1"/>
    </source>
</evidence>
<sequence>MCQLVVCKIVHLTVCLVLLSSLNSYGMHTDWSTILSGFEPEAPKARPLVNWPPGHEETFGDIVWFLNNGTFVSNQTGETVPEVLIYVIRMGWINL</sequence>
<dbReference type="EMBL" id="BPLR01002505">
    <property type="protein sequence ID" value="GIX74429.1"/>
    <property type="molecule type" value="Genomic_DNA"/>
</dbReference>
<evidence type="ECO:0000256" key="1">
    <source>
        <dbReference type="SAM" id="SignalP"/>
    </source>
</evidence>
<feature type="signal peptide" evidence="1">
    <location>
        <begin position="1"/>
        <end position="26"/>
    </location>
</feature>
<keyword evidence="3" id="KW-1185">Reference proteome</keyword>
<keyword evidence="1" id="KW-0732">Signal</keyword>
<dbReference type="Proteomes" id="UP001054945">
    <property type="component" value="Unassembled WGS sequence"/>
</dbReference>
<dbReference type="AlphaFoldDB" id="A0AAV4MU57"/>
<accession>A0AAV4MU57</accession>
<gene>
    <name evidence="2" type="ORF">CEXT_155651</name>
</gene>
<comment type="caution">
    <text evidence="2">The sequence shown here is derived from an EMBL/GenBank/DDBJ whole genome shotgun (WGS) entry which is preliminary data.</text>
</comment>
<organism evidence="2 3">
    <name type="scientific">Caerostris extrusa</name>
    <name type="common">Bark spider</name>
    <name type="synonym">Caerostris bankana</name>
    <dbReference type="NCBI Taxonomy" id="172846"/>
    <lineage>
        <taxon>Eukaryota</taxon>
        <taxon>Metazoa</taxon>
        <taxon>Ecdysozoa</taxon>
        <taxon>Arthropoda</taxon>
        <taxon>Chelicerata</taxon>
        <taxon>Arachnida</taxon>
        <taxon>Araneae</taxon>
        <taxon>Araneomorphae</taxon>
        <taxon>Entelegynae</taxon>
        <taxon>Araneoidea</taxon>
        <taxon>Araneidae</taxon>
        <taxon>Caerostris</taxon>
    </lineage>
</organism>